<accession>A0A1L5FCS4</accession>
<dbReference type="InterPro" id="IPR008878">
    <property type="entry name" value="Transposase_IS66_Orf2"/>
</dbReference>
<dbReference type="OrthoDB" id="4956084at2"/>
<dbReference type="AlphaFoldDB" id="A0A1L5FCS4"/>
<evidence type="ECO:0008006" key="3">
    <source>
        <dbReference type="Google" id="ProtNLM"/>
    </source>
</evidence>
<dbReference type="Proteomes" id="UP000184604">
    <property type="component" value="Chromosome"/>
</dbReference>
<dbReference type="Pfam" id="PF05717">
    <property type="entry name" value="TnpB_IS66"/>
    <property type="match status" value="1"/>
</dbReference>
<dbReference type="PANTHER" id="PTHR36455">
    <property type="match status" value="1"/>
</dbReference>
<protein>
    <recommendedName>
        <fullName evidence="3">Transposase</fullName>
    </recommendedName>
</protein>
<reference evidence="1 2" key="1">
    <citation type="submission" date="2016-12" db="EMBL/GenBank/DDBJ databases">
        <title>Complete genome sequence of Clostridium kluyveri JZZ isolated from the pit mud of a Chinese flavor liquor-making factory.</title>
        <authorList>
            <person name="Wang Y."/>
        </authorList>
    </citation>
    <scope>NUCLEOTIDE SEQUENCE [LARGE SCALE GENOMIC DNA]</scope>
    <source>
        <strain evidence="1 2">JZZ</strain>
    </source>
</reference>
<evidence type="ECO:0000313" key="2">
    <source>
        <dbReference type="Proteomes" id="UP000184604"/>
    </source>
</evidence>
<evidence type="ECO:0000313" key="1">
    <source>
        <dbReference type="EMBL" id="APM40806.1"/>
    </source>
</evidence>
<dbReference type="PANTHER" id="PTHR36455:SF1">
    <property type="entry name" value="BLR8292 PROTEIN"/>
    <property type="match status" value="1"/>
</dbReference>
<sequence>MLNIDKVDTVYLACGSTNLRKSIDGLTLIVQMELNLNPFDKTLFVFCNKQMDKLKMLHFDEGFWLYYYRLEKGRFKWPMTKEEALKVNIEELRWLLKGYEVRTVSKFKPIQEKNYY</sequence>
<organism evidence="1 2">
    <name type="scientific">Clostridium kluyveri</name>
    <dbReference type="NCBI Taxonomy" id="1534"/>
    <lineage>
        <taxon>Bacteria</taxon>
        <taxon>Bacillati</taxon>
        <taxon>Bacillota</taxon>
        <taxon>Clostridia</taxon>
        <taxon>Eubacteriales</taxon>
        <taxon>Clostridiaceae</taxon>
        <taxon>Clostridium</taxon>
    </lineage>
</organism>
<dbReference type="RefSeq" id="WP_073540365.1">
    <property type="nucleotide sequence ID" value="NZ_CP018335.1"/>
</dbReference>
<gene>
    <name evidence="1" type="ORF">BS101_19875</name>
</gene>
<dbReference type="NCBIfam" id="NF033819">
    <property type="entry name" value="IS66_TnpB"/>
    <property type="match status" value="1"/>
</dbReference>
<dbReference type="EMBL" id="CP018335">
    <property type="protein sequence ID" value="APM40806.1"/>
    <property type="molecule type" value="Genomic_DNA"/>
</dbReference>
<name>A0A1L5FCS4_CLOKL</name>
<proteinExistence type="predicted"/>